<dbReference type="SMART" id="SM00382">
    <property type="entry name" value="AAA"/>
    <property type="match status" value="1"/>
</dbReference>
<proteinExistence type="inferred from homology"/>
<dbReference type="InterPro" id="IPR017871">
    <property type="entry name" value="ABC_transporter-like_CS"/>
</dbReference>
<dbReference type="InterPro" id="IPR003439">
    <property type="entry name" value="ABC_transporter-like_ATP-bd"/>
</dbReference>
<evidence type="ECO:0000256" key="5">
    <source>
        <dbReference type="ARBA" id="ARBA00022840"/>
    </source>
</evidence>
<keyword evidence="10" id="KW-1185">Reference proteome</keyword>
<dbReference type="PANTHER" id="PTHR43499">
    <property type="entry name" value="ABC TRANSPORTER I FAMILY MEMBER 1"/>
    <property type="match status" value="1"/>
</dbReference>
<dbReference type="Proteomes" id="UP000199071">
    <property type="component" value="Unassembled WGS sequence"/>
</dbReference>
<keyword evidence="5" id="KW-0067">ATP-binding</keyword>
<evidence type="ECO:0000256" key="7">
    <source>
        <dbReference type="ARBA" id="ARBA00023136"/>
    </source>
</evidence>
<dbReference type="PANTHER" id="PTHR43499:SF1">
    <property type="entry name" value="ABC TRANSPORTER I FAMILY MEMBER 1"/>
    <property type="match status" value="1"/>
</dbReference>
<evidence type="ECO:0000256" key="3">
    <source>
        <dbReference type="ARBA" id="ARBA00022741"/>
    </source>
</evidence>
<dbReference type="GO" id="GO:0016887">
    <property type="term" value="F:ATP hydrolysis activity"/>
    <property type="evidence" value="ECO:0007669"/>
    <property type="project" value="InterPro"/>
</dbReference>
<comment type="similarity">
    <text evidence="1">Belongs to the ABC transporter superfamily.</text>
</comment>
<evidence type="ECO:0000256" key="1">
    <source>
        <dbReference type="ARBA" id="ARBA00005417"/>
    </source>
</evidence>
<dbReference type="PROSITE" id="PS50893">
    <property type="entry name" value="ABC_TRANSPORTER_2"/>
    <property type="match status" value="1"/>
</dbReference>
<evidence type="ECO:0000259" key="8">
    <source>
        <dbReference type="PROSITE" id="PS50893"/>
    </source>
</evidence>
<dbReference type="NCBIfam" id="TIGR01189">
    <property type="entry name" value="ccmA"/>
    <property type="match status" value="1"/>
</dbReference>
<organism evidence="9 10">
    <name type="scientific">Bauldia litoralis</name>
    <dbReference type="NCBI Taxonomy" id="665467"/>
    <lineage>
        <taxon>Bacteria</taxon>
        <taxon>Pseudomonadati</taxon>
        <taxon>Pseudomonadota</taxon>
        <taxon>Alphaproteobacteria</taxon>
        <taxon>Hyphomicrobiales</taxon>
        <taxon>Kaistiaceae</taxon>
        <taxon>Bauldia</taxon>
    </lineage>
</organism>
<name>A0A1G6ADG8_9HYPH</name>
<accession>A0A1G6ADG8</accession>
<dbReference type="EMBL" id="FMXQ01000001">
    <property type="protein sequence ID" value="SDB06474.1"/>
    <property type="molecule type" value="Genomic_DNA"/>
</dbReference>
<reference evidence="9 10" key="1">
    <citation type="submission" date="2016-10" db="EMBL/GenBank/DDBJ databases">
        <authorList>
            <person name="de Groot N.N."/>
        </authorList>
    </citation>
    <scope>NUCLEOTIDE SEQUENCE [LARGE SCALE GENOMIC DNA]</scope>
    <source>
        <strain evidence="9 10">ATCC 35022</strain>
    </source>
</reference>
<dbReference type="GO" id="GO:0022857">
    <property type="term" value="F:transmembrane transporter activity"/>
    <property type="evidence" value="ECO:0007669"/>
    <property type="project" value="InterPro"/>
</dbReference>
<keyword evidence="2" id="KW-0813">Transport</keyword>
<keyword evidence="6" id="KW-1278">Translocase</keyword>
<dbReference type="Gene3D" id="3.40.50.300">
    <property type="entry name" value="P-loop containing nucleotide triphosphate hydrolases"/>
    <property type="match status" value="1"/>
</dbReference>
<dbReference type="GO" id="GO:0017004">
    <property type="term" value="P:cytochrome complex assembly"/>
    <property type="evidence" value="ECO:0007669"/>
    <property type="project" value="UniProtKB-KW"/>
</dbReference>
<evidence type="ECO:0000256" key="4">
    <source>
        <dbReference type="ARBA" id="ARBA00022748"/>
    </source>
</evidence>
<protein>
    <submittedName>
        <fullName evidence="9">Heme exporter protein A</fullName>
    </submittedName>
</protein>
<dbReference type="STRING" id="665467.SAMN02982931_00481"/>
<evidence type="ECO:0000256" key="2">
    <source>
        <dbReference type="ARBA" id="ARBA00022448"/>
    </source>
</evidence>
<keyword evidence="4" id="KW-0201">Cytochrome c-type biogenesis</keyword>
<dbReference type="Pfam" id="PF00005">
    <property type="entry name" value="ABC_tran"/>
    <property type="match status" value="1"/>
</dbReference>
<keyword evidence="3" id="KW-0547">Nucleotide-binding</keyword>
<feature type="domain" description="ABC transporter" evidence="8">
    <location>
        <begin position="6"/>
        <end position="201"/>
    </location>
</feature>
<dbReference type="RefSeq" id="WP_342028564.1">
    <property type="nucleotide sequence ID" value="NZ_FMXQ01000001.1"/>
</dbReference>
<dbReference type="SUPFAM" id="SSF52540">
    <property type="entry name" value="P-loop containing nucleoside triphosphate hydrolases"/>
    <property type="match status" value="1"/>
</dbReference>
<sequence length="203" mass="21088">MAALRLTAEALAARRGDRTVFEDVSFSIGPGDVLAVTGPNGAGKSTLLRIVAGLLAPARGSIVLDPAPDAGRGVAVHYLGHLEALKPAFTIAENLAFWRRLYGGAGDLDEALEDVGLGGLAHLPVGRLSAGQKRRVAIARLLVIDRPIWLLDEPTTALDAAAEATLGRLIERHRTCGGLVLAAIHRPLPVDPTATIVLGKAAA</sequence>
<gene>
    <name evidence="9" type="ORF">SAMN02982931_00481</name>
</gene>
<dbReference type="PROSITE" id="PS00211">
    <property type="entry name" value="ABC_TRANSPORTER_1"/>
    <property type="match status" value="1"/>
</dbReference>
<evidence type="ECO:0000313" key="10">
    <source>
        <dbReference type="Proteomes" id="UP000199071"/>
    </source>
</evidence>
<dbReference type="InterPro" id="IPR005895">
    <property type="entry name" value="ABC_transptr_haem_export_CcmA"/>
</dbReference>
<evidence type="ECO:0000256" key="6">
    <source>
        <dbReference type="ARBA" id="ARBA00022967"/>
    </source>
</evidence>
<dbReference type="InterPro" id="IPR027417">
    <property type="entry name" value="P-loop_NTPase"/>
</dbReference>
<dbReference type="InterPro" id="IPR003593">
    <property type="entry name" value="AAA+_ATPase"/>
</dbReference>
<keyword evidence="7" id="KW-0472">Membrane</keyword>
<dbReference type="GO" id="GO:0005524">
    <property type="term" value="F:ATP binding"/>
    <property type="evidence" value="ECO:0007669"/>
    <property type="project" value="UniProtKB-KW"/>
</dbReference>
<dbReference type="AlphaFoldDB" id="A0A1G6ADG8"/>
<evidence type="ECO:0000313" key="9">
    <source>
        <dbReference type="EMBL" id="SDB06474.1"/>
    </source>
</evidence>